<gene>
    <name evidence="1" type="ORF">Ami103574_01200</name>
</gene>
<reference evidence="1 2" key="1">
    <citation type="submission" date="2020-02" db="EMBL/GenBank/DDBJ databases">
        <authorList>
            <person name="Kim Y.B."/>
            <person name="Roh S.W."/>
        </authorList>
    </citation>
    <scope>NUCLEOTIDE SEQUENCE [LARGE SCALE GENOMIC DNA]</scope>
    <source>
        <strain evidence="1 2">DSM 103574</strain>
    </source>
</reference>
<dbReference type="AlphaFoldDB" id="A0A858BS56"/>
<evidence type="ECO:0000313" key="1">
    <source>
        <dbReference type="EMBL" id="QIB67790.1"/>
    </source>
</evidence>
<dbReference type="EMBL" id="CP048649">
    <property type="protein sequence ID" value="QIB67790.1"/>
    <property type="molecule type" value="Genomic_DNA"/>
</dbReference>
<dbReference type="KEGG" id="abut:Ami103574_01200"/>
<evidence type="ECO:0000313" key="2">
    <source>
        <dbReference type="Proteomes" id="UP000466848"/>
    </source>
</evidence>
<dbReference type="Proteomes" id="UP000466848">
    <property type="component" value="Chromosome"/>
</dbReference>
<keyword evidence="2" id="KW-1185">Reference proteome</keyword>
<name>A0A858BS56_9FIRM</name>
<sequence length="77" mass="9354">MMNLSQENCLYVVVQFFTAVEKCSEERNIHYIILEFFGDRMMRSPFFVGWQQEKVRLKPHRDYGMRSLRREKDEDGS</sequence>
<proteinExistence type="predicted"/>
<protein>
    <submittedName>
        <fullName evidence="1">Uncharacterized protein</fullName>
    </submittedName>
</protein>
<accession>A0A858BS56</accession>
<organism evidence="1 2">
    <name type="scientific">Aminipila butyrica</name>
    <dbReference type="NCBI Taxonomy" id="433296"/>
    <lineage>
        <taxon>Bacteria</taxon>
        <taxon>Bacillati</taxon>
        <taxon>Bacillota</taxon>
        <taxon>Clostridia</taxon>
        <taxon>Peptostreptococcales</taxon>
        <taxon>Anaerovoracaceae</taxon>
        <taxon>Aminipila</taxon>
    </lineage>
</organism>